<feature type="transmembrane region" description="Helical" evidence="1">
    <location>
        <begin position="30"/>
        <end position="54"/>
    </location>
</feature>
<dbReference type="OrthoDB" id="189226at2759"/>
<dbReference type="PANTHER" id="PTHR10983:SF16">
    <property type="entry name" value="LYSOCARDIOLIPIN ACYLTRANSFERASE 1"/>
    <property type="match status" value="1"/>
</dbReference>
<dbReference type="SUPFAM" id="SSF69593">
    <property type="entry name" value="Glycerol-3-phosphate (1)-acyltransferase"/>
    <property type="match status" value="1"/>
</dbReference>
<dbReference type="SMART" id="SM00563">
    <property type="entry name" value="PlsC"/>
    <property type="match status" value="1"/>
</dbReference>
<evidence type="ECO:0000256" key="1">
    <source>
        <dbReference type="SAM" id="Phobius"/>
    </source>
</evidence>
<dbReference type="InParanoid" id="A0A165EDL8"/>
<reference evidence="3 4" key="1">
    <citation type="journal article" date="2016" name="Mol. Biol. Evol.">
        <title>Comparative Genomics of Early-Diverging Mushroom-Forming Fungi Provides Insights into the Origins of Lignocellulose Decay Capabilities.</title>
        <authorList>
            <person name="Nagy L.G."/>
            <person name="Riley R."/>
            <person name="Tritt A."/>
            <person name="Adam C."/>
            <person name="Daum C."/>
            <person name="Floudas D."/>
            <person name="Sun H."/>
            <person name="Yadav J.S."/>
            <person name="Pangilinan J."/>
            <person name="Larsson K.H."/>
            <person name="Matsuura K."/>
            <person name="Barry K."/>
            <person name="Labutti K."/>
            <person name="Kuo R."/>
            <person name="Ohm R.A."/>
            <person name="Bhattacharya S.S."/>
            <person name="Shirouzu T."/>
            <person name="Yoshinaga Y."/>
            <person name="Martin F.M."/>
            <person name="Grigoriev I.V."/>
            <person name="Hibbett D.S."/>
        </authorList>
    </citation>
    <scope>NUCLEOTIDE SEQUENCE [LARGE SCALE GENOMIC DNA]</scope>
    <source>
        <strain evidence="3 4">93-53</strain>
    </source>
</reference>
<dbReference type="PANTHER" id="PTHR10983">
    <property type="entry name" value="1-ACYLGLYCEROL-3-PHOSPHATE ACYLTRANSFERASE-RELATED"/>
    <property type="match status" value="1"/>
</dbReference>
<organism evidence="3 4">
    <name type="scientific">Laetiporus sulphureus 93-53</name>
    <dbReference type="NCBI Taxonomy" id="1314785"/>
    <lineage>
        <taxon>Eukaryota</taxon>
        <taxon>Fungi</taxon>
        <taxon>Dikarya</taxon>
        <taxon>Basidiomycota</taxon>
        <taxon>Agaricomycotina</taxon>
        <taxon>Agaricomycetes</taxon>
        <taxon>Polyporales</taxon>
        <taxon>Laetiporus</taxon>
    </lineage>
</organism>
<dbReference type="FunCoup" id="A0A165EDL8">
    <property type="interactions" value="325"/>
</dbReference>
<sequence length="419" mass="48882">MATAARETALHTLEIRARPPRTWLQTLNGVLFLVVFLFGCLMINGSQIVFLLPLKLFPFAWTERVYYEGIRYSKRAFGTLIVLMCQLFSPTKLMITFERDGQGRFSDEQIQRLVVRDREGRVVGLRLPQRAVLVANHQIYADWWYAWTLTYYMGTYSDVFIVLKDSLKWIPIMGWGMRMYNFIFLKRSWASDRLHLSSSLSWLGRRAETQDSPLTLFLYPEGTLVSKNTRPLSKKYADKLGIPDLTHTLLPRSTGLHWSLRSLAPRIPSLQLIDITMAYPGIPPFRYGQDFYTLRSIFIDRVPPPSVHMHIRNFNVAREVPIGDISASNPNVLPHESPKERTMEIDIPEHEKQKFEVWLRDLWREKDTKISKYLDTGSFVGGDEVEIEVPLRLRRAHEALDAFCFFMPVAVFWAWWRFG</sequence>
<protein>
    <submittedName>
        <fullName evidence="3">Acyltransferase-domain-containing protein</fullName>
    </submittedName>
</protein>
<keyword evidence="4" id="KW-1185">Reference proteome</keyword>
<feature type="domain" description="Phospholipid/glycerol acyltransferase" evidence="2">
    <location>
        <begin position="131"/>
        <end position="257"/>
    </location>
</feature>
<dbReference type="STRING" id="1314785.A0A165EDL8"/>
<proteinExistence type="predicted"/>
<keyword evidence="1" id="KW-1133">Transmembrane helix</keyword>
<dbReference type="GO" id="GO:0016746">
    <property type="term" value="F:acyltransferase activity"/>
    <property type="evidence" value="ECO:0007669"/>
    <property type="project" value="UniProtKB-KW"/>
</dbReference>
<dbReference type="GO" id="GO:0036149">
    <property type="term" value="P:phosphatidylinositol acyl-chain remodeling"/>
    <property type="evidence" value="ECO:0007669"/>
    <property type="project" value="TreeGrafter"/>
</dbReference>
<dbReference type="Pfam" id="PF01553">
    <property type="entry name" value="Acyltransferase"/>
    <property type="match status" value="1"/>
</dbReference>
<accession>A0A165EDL8</accession>
<gene>
    <name evidence="3" type="ORF">LAESUDRAFT_652773</name>
</gene>
<keyword evidence="1" id="KW-0812">Transmembrane</keyword>
<dbReference type="AlphaFoldDB" id="A0A165EDL8"/>
<dbReference type="GeneID" id="63821409"/>
<keyword evidence="1" id="KW-0472">Membrane</keyword>
<dbReference type="InterPro" id="IPR002123">
    <property type="entry name" value="Plipid/glycerol_acylTrfase"/>
</dbReference>
<dbReference type="GO" id="GO:0005783">
    <property type="term" value="C:endoplasmic reticulum"/>
    <property type="evidence" value="ECO:0007669"/>
    <property type="project" value="TreeGrafter"/>
</dbReference>
<name>A0A165EDL8_9APHY</name>
<dbReference type="Proteomes" id="UP000076871">
    <property type="component" value="Unassembled WGS sequence"/>
</dbReference>
<keyword evidence="3" id="KW-0808">Transferase</keyword>
<dbReference type="CDD" id="cd07990">
    <property type="entry name" value="LPLAT_LCLAT1-like"/>
    <property type="match status" value="1"/>
</dbReference>
<keyword evidence="3" id="KW-0012">Acyltransferase</keyword>
<evidence type="ECO:0000259" key="2">
    <source>
        <dbReference type="SMART" id="SM00563"/>
    </source>
</evidence>
<evidence type="ECO:0000313" key="3">
    <source>
        <dbReference type="EMBL" id="KZT06810.1"/>
    </source>
</evidence>
<dbReference type="RefSeq" id="XP_040764550.1">
    <property type="nucleotide sequence ID" value="XM_040904379.1"/>
</dbReference>
<dbReference type="EMBL" id="KV427622">
    <property type="protein sequence ID" value="KZT06810.1"/>
    <property type="molecule type" value="Genomic_DNA"/>
</dbReference>
<evidence type="ECO:0000313" key="4">
    <source>
        <dbReference type="Proteomes" id="UP000076871"/>
    </source>
</evidence>